<evidence type="ECO:0000256" key="2">
    <source>
        <dbReference type="ARBA" id="ARBA00022475"/>
    </source>
</evidence>
<evidence type="ECO:0000256" key="6">
    <source>
        <dbReference type="SAM" id="Phobius"/>
    </source>
</evidence>
<feature type="transmembrane region" description="Helical" evidence="6">
    <location>
        <begin position="70"/>
        <end position="90"/>
    </location>
</feature>
<reference evidence="7" key="2">
    <citation type="journal article" date="2023" name="Syst. Appl. Microbiol.">
        <title>Govania unica gen. nov., sp. nov., a rare biosphere bacterium that represents a novel family in the class Alphaproteobacteria.</title>
        <authorList>
            <person name="Vandamme P."/>
            <person name="Peeters C."/>
            <person name="Hettiarachchi A."/>
            <person name="Cnockaert M."/>
            <person name="Carlier A."/>
        </authorList>
    </citation>
    <scope>NUCLEOTIDE SEQUENCE</scope>
    <source>
        <strain evidence="7">LMG 31809</strain>
    </source>
</reference>
<dbReference type="NCBIfam" id="TIGR04408">
    <property type="entry name" value="LptG_lptG"/>
    <property type="match status" value="1"/>
</dbReference>
<evidence type="ECO:0000256" key="5">
    <source>
        <dbReference type="ARBA" id="ARBA00023136"/>
    </source>
</evidence>
<evidence type="ECO:0000313" key="8">
    <source>
        <dbReference type="Proteomes" id="UP001141619"/>
    </source>
</evidence>
<protein>
    <submittedName>
        <fullName evidence="7">LPS export ABC transporter permease LptG</fullName>
    </submittedName>
</protein>
<evidence type="ECO:0000256" key="3">
    <source>
        <dbReference type="ARBA" id="ARBA00022692"/>
    </source>
</evidence>
<accession>A0A9X3TXR7</accession>
<feature type="transmembrane region" description="Helical" evidence="6">
    <location>
        <begin position="286"/>
        <end position="307"/>
    </location>
</feature>
<name>A0A9X3TXR7_9PROT</name>
<evidence type="ECO:0000256" key="1">
    <source>
        <dbReference type="ARBA" id="ARBA00004651"/>
    </source>
</evidence>
<keyword evidence="5 6" id="KW-0472">Membrane</keyword>
<dbReference type="Pfam" id="PF03739">
    <property type="entry name" value="LptF_LptG"/>
    <property type="match status" value="1"/>
</dbReference>
<keyword evidence="2" id="KW-1003">Cell membrane</keyword>
<dbReference type="RefSeq" id="WP_274943345.1">
    <property type="nucleotide sequence ID" value="NZ_JANWOI010000002.1"/>
</dbReference>
<keyword evidence="8" id="KW-1185">Reference proteome</keyword>
<comment type="subcellular location">
    <subcellularLocation>
        <location evidence="1">Cell membrane</location>
        <topology evidence="1">Multi-pass membrane protein</topology>
    </subcellularLocation>
</comment>
<dbReference type="GO" id="GO:0015920">
    <property type="term" value="P:lipopolysaccharide transport"/>
    <property type="evidence" value="ECO:0007669"/>
    <property type="project" value="TreeGrafter"/>
</dbReference>
<keyword evidence="4 6" id="KW-1133">Transmembrane helix</keyword>
<gene>
    <name evidence="7" type="primary">lptG</name>
    <name evidence="7" type="ORF">NYP16_06710</name>
</gene>
<dbReference type="GO" id="GO:0043190">
    <property type="term" value="C:ATP-binding cassette (ABC) transporter complex"/>
    <property type="evidence" value="ECO:0007669"/>
    <property type="project" value="InterPro"/>
</dbReference>
<evidence type="ECO:0000256" key="4">
    <source>
        <dbReference type="ARBA" id="ARBA00022989"/>
    </source>
</evidence>
<dbReference type="InterPro" id="IPR030923">
    <property type="entry name" value="LptG"/>
</dbReference>
<sequence length="368" mass="40679">MIMDLQLRAPRTIERYLGRSFLINFLILLISVTVILQILDLLTTSEDILSPPGATYMSILHYIQLRFPQLLAQFVPFTALLAAILTYSTLNQHSEITVMKAAGLSAYQIIAPLVMVSMAIAFCHFIFNETVVTSSTAELRHWEANNFALDVPPAPEGAAQTWVLDGNNLIEAASVSRNGLMLVIDNVAIYERNPEGQLTGITKADFGLYQDNRWTLFRVRHFNMGNNEVTSSPQMDWNSSIPPERFLALAVVPEQVSFGKLLSAMVRLDEEGYSTRALSASLYHKLAAPAATLLMPLLAALAAFGVVRSGMMFIRIAIAMAFGFSYFIVDNLLLAMGQFGRMPPMIAAWAPFLLFLAAGLMVVVYTED</sequence>
<dbReference type="PANTHER" id="PTHR33529">
    <property type="entry name" value="SLR0882 PROTEIN-RELATED"/>
    <property type="match status" value="1"/>
</dbReference>
<reference evidence="7" key="1">
    <citation type="submission" date="2022-08" db="EMBL/GenBank/DDBJ databases">
        <authorList>
            <person name="Vandamme P."/>
            <person name="Hettiarachchi A."/>
            <person name="Peeters C."/>
            <person name="Cnockaert M."/>
            <person name="Carlier A."/>
        </authorList>
    </citation>
    <scope>NUCLEOTIDE SEQUENCE</scope>
    <source>
        <strain evidence="7">LMG 31809</strain>
    </source>
</reference>
<dbReference type="AlphaFoldDB" id="A0A9X3TXR7"/>
<comment type="caution">
    <text evidence="7">The sequence shown here is derived from an EMBL/GenBank/DDBJ whole genome shotgun (WGS) entry which is preliminary data.</text>
</comment>
<dbReference type="EMBL" id="JANWOI010000002">
    <property type="protein sequence ID" value="MDA5193645.1"/>
    <property type="molecule type" value="Genomic_DNA"/>
</dbReference>
<feature type="transmembrane region" description="Helical" evidence="6">
    <location>
        <begin position="313"/>
        <end position="334"/>
    </location>
</feature>
<dbReference type="InterPro" id="IPR005495">
    <property type="entry name" value="LptG/LptF_permease"/>
</dbReference>
<feature type="transmembrane region" description="Helical" evidence="6">
    <location>
        <begin position="102"/>
        <end position="127"/>
    </location>
</feature>
<dbReference type="Proteomes" id="UP001141619">
    <property type="component" value="Unassembled WGS sequence"/>
</dbReference>
<dbReference type="GO" id="GO:0055085">
    <property type="term" value="P:transmembrane transport"/>
    <property type="evidence" value="ECO:0007669"/>
    <property type="project" value="InterPro"/>
</dbReference>
<organism evidence="7 8">
    <name type="scientific">Govanella unica</name>
    <dbReference type="NCBI Taxonomy" id="2975056"/>
    <lineage>
        <taxon>Bacteria</taxon>
        <taxon>Pseudomonadati</taxon>
        <taxon>Pseudomonadota</taxon>
        <taxon>Alphaproteobacteria</taxon>
        <taxon>Emcibacterales</taxon>
        <taxon>Govanellaceae</taxon>
        <taxon>Govanella</taxon>
    </lineage>
</organism>
<evidence type="ECO:0000313" key="7">
    <source>
        <dbReference type="EMBL" id="MDA5193645.1"/>
    </source>
</evidence>
<proteinExistence type="predicted"/>
<keyword evidence="3 6" id="KW-0812">Transmembrane</keyword>
<dbReference type="PANTHER" id="PTHR33529:SF2">
    <property type="entry name" value="LIPOPOLYSACCHARIDE EXPORT SYSTEM PERMEASE PROTEIN LPTG"/>
    <property type="match status" value="1"/>
</dbReference>
<feature type="transmembrane region" description="Helical" evidence="6">
    <location>
        <begin position="346"/>
        <end position="365"/>
    </location>
</feature>
<feature type="transmembrane region" description="Helical" evidence="6">
    <location>
        <begin position="21"/>
        <end position="39"/>
    </location>
</feature>